<evidence type="ECO:0000313" key="1">
    <source>
        <dbReference type="Proteomes" id="UP000887565"/>
    </source>
</evidence>
<organism evidence="1 2">
    <name type="scientific">Romanomermis culicivorax</name>
    <name type="common">Nematode worm</name>
    <dbReference type="NCBI Taxonomy" id="13658"/>
    <lineage>
        <taxon>Eukaryota</taxon>
        <taxon>Metazoa</taxon>
        <taxon>Ecdysozoa</taxon>
        <taxon>Nematoda</taxon>
        <taxon>Enoplea</taxon>
        <taxon>Dorylaimia</taxon>
        <taxon>Mermithida</taxon>
        <taxon>Mermithoidea</taxon>
        <taxon>Mermithidae</taxon>
        <taxon>Romanomermis</taxon>
    </lineage>
</organism>
<reference evidence="2" key="1">
    <citation type="submission" date="2022-11" db="UniProtKB">
        <authorList>
            <consortium name="WormBaseParasite"/>
        </authorList>
    </citation>
    <scope>IDENTIFICATION</scope>
</reference>
<keyword evidence="1" id="KW-1185">Reference proteome</keyword>
<dbReference type="AlphaFoldDB" id="A0A915KAW6"/>
<accession>A0A915KAW6</accession>
<name>A0A915KAW6_ROMCU</name>
<sequence length="104" mass="11789">MGNKFARYISFALTNGQTYVIDTTTLMAKEWTSLHDFLNSDMLFPGYSVLEDLEKELEFNLADPKDNELPKGLIRDDLITLLQRKDGVLKPYFDGLGPNGTTKL</sequence>
<dbReference type="WBParaSite" id="nRc.2.0.1.t35063-RA">
    <property type="protein sequence ID" value="nRc.2.0.1.t35063-RA"/>
    <property type="gene ID" value="nRc.2.0.1.g35063"/>
</dbReference>
<proteinExistence type="predicted"/>
<protein>
    <submittedName>
        <fullName evidence="2">Uncharacterized protein</fullName>
    </submittedName>
</protein>
<dbReference type="Proteomes" id="UP000887565">
    <property type="component" value="Unplaced"/>
</dbReference>
<evidence type="ECO:0000313" key="2">
    <source>
        <dbReference type="WBParaSite" id="nRc.2.0.1.t35063-RA"/>
    </source>
</evidence>